<proteinExistence type="predicted"/>
<evidence type="ECO:0000313" key="2">
    <source>
        <dbReference type="Proteomes" id="UP001335648"/>
    </source>
</evidence>
<protein>
    <submittedName>
        <fullName evidence="1">Uncharacterized protein</fullName>
    </submittedName>
</protein>
<organism evidence="1 2">
    <name type="scientific">Champsocephalus esox</name>
    <name type="common">pike icefish</name>
    <dbReference type="NCBI Taxonomy" id="159716"/>
    <lineage>
        <taxon>Eukaryota</taxon>
        <taxon>Metazoa</taxon>
        <taxon>Chordata</taxon>
        <taxon>Craniata</taxon>
        <taxon>Vertebrata</taxon>
        <taxon>Euteleostomi</taxon>
        <taxon>Actinopterygii</taxon>
        <taxon>Neopterygii</taxon>
        <taxon>Teleostei</taxon>
        <taxon>Neoteleostei</taxon>
        <taxon>Acanthomorphata</taxon>
        <taxon>Eupercaria</taxon>
        <taxon>Perciformes</taxon>
        <taxon>Notothenioidei</taxon>
        <taxon>Channichthyidae</taxon>
        <taxon>Champsocephalus</taxon>
    </lineage>
</organism>
<keyword evidence="2" id="KW-1185">Reference proteome</keyword>
<evidence type="ECO:0000313" key="1">
    <source>
        <dbReference type="EMBL" id="KAK5915001.1"/>
    </source>
</evidence>
<accession>A0AAN8D216</accession>
<dbReference type="Proteomes" id="UP001335648">
    <property type="component" value="Unassembled WGS sequence"/>
</dbReference>
<name>A0AAN8D216_9TELE</name>
<reference evidence="1 2" key="1">
    <citation type="journal article" date="2023" name="Mol. Biol. Evol.">
        <title>Genomics of Secondarily Temperate Adaptation in the Only Non-Antarctic Icefish.</title>
        <authorList>
            <person name="Rivera-Colon A.G."/>
            <person name="Rayamajhi N."/>
            <person name="Minhas B.F."/>
            <person name="Madrigal G."/>
            <person name="Bilyk K.T."/>
            <person name="Yoon V."/>
            <person name="Hune M."/>
            <person name="Gregory S."/>
            <person name="Cheng C.H.C."/>
            <person name="Catchen J.M."/>
        </authorList>
    </citation>
    <scope>NUCLEOTIDE SEQUENCE [LARGE SCALE GENOMIC DNA]</scope>
    <source>
        <strain evidence="1">JC2023a</strain>
    </source>
</reference>
<dbReference type="AlphaFoldDB" id="A0AAN8D216"/>
<sequence>MLNLHGQLLYEYIFVNVEQHGARTSALARVDTTHCQEAWVRERQREKETSALVVRGPPCYDPFIPGPNTSLWLTPLSLCVLLERKGDEIESMQE</sequence>
<comment type="caution">
    <text evidence="1">The sequence shown here is derived from an EMBL/GenBank/DDBJ whole genome shotgun (WGS) entry which is preliminary data.</text>
</comment>
<dbReference type="EMBL" id="JAULUE010002046">
    <property type="protein sequence ID" value="KAK5915001.1"/>
    <property type="molecule type" value="Genomic_DNA"/>
</dbReference>
<gene>
    <name evidence="1" type="ORF">CesoFtcFv8_000636</name>
</gene>